<keyword evidence="2" id="KW-1185">Reference proteome</keyword>
<dbReference type="RefSeq" id="WP_249038145.1">
    <property type="nucleotide sequence ID" value="NZ_BPFB01000012.1"/>
</dbReference>
<dbReference type="EMBL" id="BPFB01000012">
    <property type="protein sequence ID" value="GIU45350.1"/>
    <property type="molecule type" value="Genomic_DNA"/>
</dbReference>
<comment type="caution">
    <text evidence="1">The sequence shown here is derived from an EMBL/GenBank/DDBJ whole genome shotgun (WGS) entry which is preliminary data.</text>
</comment>
<name>A0ABQ4PCT1_9GAMM</name>
<proteinExistence type="predicted"/>
<protein>
    <submittedName>
        <fullName evidence="1">Tail assembly protein</fullName>
    </submittedName>
</protein>
<dbReference type="Proteomes" id="UP000761574">
    <property type="component" value="Unassembled WGS sequence"/>
</dbReference>
<dbReference type="PIRSF" id="PIRSF029208">
    <property type="entry name" value="Phage_tail_GPU"/>
    <property type="match status" value="1"/>
</dbReference>
<dbReference type="Pfam" id="PF06995">
    <property type="entry name" value="Phage_P2_GpU"/>
    <property type="match status" value="1"/>
</dbReference>
<sequence length="150" mass="16510">MSMMTLGFFVFSRLTVPYQTSQHDMVWRHPTNSRVGARPSAQFLGVGDETLTLAGVLLPEITGSEQSLETLQKMADTGKAYPLIEGRGTVTGFFVIEKISKGRSEFFNDGAARRIEFTVELKRVDEKNTNLIANEKLIGIGASKLARGLV</sequence>
<dbReference type="InterPro" id="IPR016912">
    <property type="entry name" value="Phage_P2_GpU"/>
</dbReference>
<evidence type="ECO:0000313" key="2">
    <source>
        <dbReference type="Proteomes" id="UP000761574"/>
    </source>
</evidence>
<evidence type="ECO:0000313" key="1">
    <source>
        <dbReference type="EMBL" id="GIU45350.1"/>
    </source>
</evidence>
<organism evidence="1 2">
    <name type="scientific">Shewanella algidipiscicola</name>
    <dbReference type="NCBI Taxonomy" id="614070"/>
    <lineage>
        <taxon>Bacteria</taxon>
        <taxon>Pseudomonadati</taxon>
        <taxon>Pseudomonadota</taxon>
        <taxon>Gammaproteobacteria</taxon>
        <taxon>Alteromonadales</taxon>
        <taxon>Shewanellaceae</taxon>
        <taxon>Shewanella</taxon>
    </lineage>
</organism>
<gene>
    <name evidence="1" type="ORF">TUM4630_13230</name>
</gene>
<dbReference type="InterPro" id="IPR009734">
    <property type="entry name" value="Myoviridae_GpU"/>
</dbReference>
<accession>A0ABQ4PCT1</accession>
<reference evidence="1 2" key="1">
    <citation type="submission" date="2021-05" db="EMBL/GenBank/DDBJ databases">
        <title>Molecular characterization for Shewanella algae harboring chromosomal blaOXA-55-like strains isolated from clinical and environment sample.</title>
        <authorList>
            <person name="Ohama Y."/>
            <person name="Aoki K."/>
            <person name="Harada S."/>
            <person name="Moriya K."/>
            <person name="Ishii Y."/>
            <person name="Tateda K."/>
        </authorList>
    </citation>
    <scope>NUCLEOTIDE SEQUENCE [LARGE SCALE GENOMIC DNA]</scope>
    <source>
        <strain evidence="1 2">LMG 23746</strain>
    </source>
</reference>